<dbReference type="SUPFAM" id="SSF158472">
    <property type="entry name" value="HAMP domain-like"/>
    <property type="match status" value="1"/>
</dbReference>
<dbReference type="PANTHER" id="PTHR44936:SF10">
    <property type="entry name" value="SENSOR PROTEIN RSTB"/>
    <property type="match status" value="1"/>
</dbReference>
<evidence type="ECO:0000256" key="10">
    <source>
        <dbReference type="ARBA" id="ARBA00022840"/>
    </source>
</evidence>
<comment type="subcellular location">
    <subcellularLocation>
        <location evidence="2">Cell membrane</location>
        <topology evidence="2">Multi-pass membrane protein</topology>
    </subcellularLocation>
</comment>
<sequence>MGKNEGMRRFLRRGGSTIRARFMFALVLVAGIALTISGVIVGILQSRHLKDTTENQLRRVEGELRALATDGVDPETKEPFSSAPNVLKTFMRRSVISPDSGEAGFIDGELRWVAIQDVKLRPEDDPELLEAVRGNLTGTDNVIKPIRTSKGNYRVLVAVVSIGDHKATLLRVIDLDRAGAQLRQSMAFYAVAAVLTVALLIAPTWLIVGRLLRPIGELRTATDQIDEHDLTTRVPVRGRDDLTALARAVNRMLDRVQGAVEGQRRLLDDVGHELRTPITVVRGHLELIDHDDPADVIQTRELAIDELDRMGVLVNDLLTLAKASQSDFVTPTSCDVAELTDQVLVKSKALGNRDWQLEHVAMVRAVLDPVRITQAWLQLAANAVKYSDEGTRIGIGSRVEDTSVLLWVRDQGIGMTPEETKAVRQRFVRTTAAVQRASGSGLGLNIVDSIVEAHGGHLDIESVPKGGSVFTLRIPMNPASPHATPIGPLPEGAPEPRGPQQ</sequence>
<evidence type="ECO:0000256" key="3">
    <source>
        <dbReference type="ARBA" id="ARBA00012438"/>
    </source>
</evidence>
<dbReference type="GO" id="GO:0005524">
    <property type="term" value="F:ATP binding"/>
    <property type="evidence" value="ECO:0007669"/>
    <property type="project" value="UniProtKB-KW"/>
</dbReference>
<evidence type="ECO:0000256" key="12">
    <source>
        <dbReference type="ARBA" id="ARBA00023012"/>
    </source>
</evidence>
<keyword evidence="6 17" id="KW-0808">Transferase</keyword>
<dbReference type="SMART" id="SM00388">
    <property type="entry name" value="HisKA"/>
    <property type="match status" value="1"/>
</dbReference>
<dbReference type="Proteomes" id="UP000273044">
    <property type="component" value="Chromosome"/>
</dbReference>
<dbReference type="Gene3D" id="1.10.287.130">
    <property type="match status" value="1"/>
</dbReference>
<dbReference type="EC" id="2.7.13.3" evidence="3"/>
<keyword evidence="14" id="KW-0472">Membrane</keyword>
<evidence type="ECO:0000256" key="7">
    <source>
        <dbReference type="ARBA" id="ARBA00022692"/>
    </source>
</evidence>
<dbReference type="AlphaFoldDB" id="A0A3S5B917"/>
<dbReference type="InterPro" id="IPR003660">
    <property type="entry name" value="HAMP_dom"/>
</dbReference>
<dbReference type="GO" id="GO:0000155">
    <property type="term" value="F:phosphorelay sensor kinase activity"/>
    <property type="evidence" value="ECO:0007669"/>
    <property type="project" value="InterPro"/>
</dbReference>
<dbReference type="InterPro" id="IPR003661">
    <property type="entry name" value="HisK_dim/P_dom"/>
</dbReference>
<evidence type="ECO:0000256" key="9">
    <source>
        <dbReference type="ARBA" id="ARBA00022777"/>
    </source>
</evidence>
<dbReference type="InterPro" id="IPR003594">
    <property type="entry name" value="HATPase_dom"/>
</dbReference>
<dbReference type="InterPro" id="IPR004358">
    <property type="entry name" value="Sig_transdc_His_kin-like_C"/>
</dbReference>
<feature type="region of interest" description="Disordered" evidence="13">
    <location>
        <begin position="477"/>
        <end position="501"/>
    </location>
</feature>
<evidence type="ECO:0000256" key="2">
    <source>
        <dbReference type="ARBA" id="ARBA00004651"/>
    </source>
</evidence>
<dbReference type="Pfam" id="PF00512">
    <property type="entry name" value="HisKA"/>
    <property type="match status" value="1"/>
</dbReference>
<gene>
    <name evidence="17" type="primary">arlS</name>
    <name evidence="17" type="ORF">NCTC12967_00199</name>
</gene>
<dbReference type="InterPro" id="IPR036097">
    <property type="entry name" value="HisK_dim/P_sf"/>
</dbReference>
<dbReference type="EMBL" id="LR134406">
    <property type="protein sequence ID" value="VEH68936.1"/>
    <property type="molecule type" value="Genomic_DNA"/>
</dbReference>
<keyword evidence="11 14" id="KW-1133">Transmembrane helix</keyword>
<dbReference type="SUPFAM" id="SSF47384">
    <property type="entry name" value="Homodimeric domain of signal transducing histidine kinase"/>
    <property type="match status" value="1"/>
</dbReference>
<dbReference type="Gene3D" id="3.30.565.10">
    <property type="entry name" value="Histidine kinase-like ATPase, C-terminal domain"/>
    <property type="match status" value="1"/>
</dbReference>
<dbReference type="SUPFAM" id="SSF55874">
    <property type="entry name" value="ATPase domain of HSP90 chaperone/DNA topoisomerase II/histidine kinase"/>
    <property type="match status" value="1"/>
</dbReference>
<evidence type="ECO:0000256" key="6">
    <source>
        <dbReference type="ARBA" id="ARBA00022679"/>
    </source>
</evidence>
<feature type="domain" description="HAMP" evidence="16">
    <location>
        <begin position="209"/>
        <end position="261"/>
    </location>
</feature>
<evidence type="ECO:0000313" key="17">
    <source>
        <dbReference type="EMBL" id="VEH68936.1"/>
    </source>
</evidence>
<dbReference type="CDD" id="cd00082">
    <property type="entry name" value="HisKA"/>
    <property type="match status" value="1"/>
</dbReference>
<keyword evidence="5" id="KW-0597">Phosphoprotein</keyword>
<dbReference type="InterPro" id="IPR005467">
    <property type="entry name" value="His_kinase_dom"/>
</dbReference>
<proteinExistence type="predicted"/>
<keyword evidence="4" id="KW-1003">Cell membrane</keyword>
<evidence type="ECO:0000313" key="18">
    <source>
        <dbReference type="Proteomes" id="UP000273044"/>
    </source>
</evidence>
<dbReference type="PROSITE" id="PS50109">
    <property type="entry name" value="HIS_KIN"/>
    <property type="match status" value="1"/>
</dbReference>
<organism evidence="17 18">
    <name type="scientific">Arachnia propionica</name>
    <dbReference type="NCBI Taxonomy" id="1750"/>
    <lineage>
        <taxon>Bacteria</taxon>
        <taxon>Bacillati</taxon>
        <taxon>Actinomycetota</taxon>
        <taxon>Actinomycetes</taxon>
        <taxon>Propionibacteriales</taxon>
        <taxon>Propionibacteriaceae</taxon>
        <taxon>Arachnia</taxon>
    </lineage>
</organism>
<evidence type="ECO:0000256" key="8">
    <source>
        <dbReference type="ARBA" id="ARBA00022741"/>
    </source>
</evidence>
<evidence type="ECO:0000259" key="16">
    <source>
        <dbReference type="PROSITE" id="PS50885"/>
    </source>
</evidence>
<dbReference type="Pfam" id="PF00672">
    <property type="entry name" value="HAMP"/>
    <property type="match status" value="1"/>
</dbReference>
<dbReference type="CDD" id="cd06225">
    <property type="entry name" value="HAMP"/>
    <property type="match status" value="1"/>
</dbReference>
<dbReference type="PANTHER" id="PTHR44936">
    <property type="entry name" value="SENSOR PROTEIN CREC"/>
    <property type="match status" value="1"/>
</dbReference>
<dbReference type="Pfam" id="PF02518">
    <property type="entry name" value="HATPase_c"/>
    <property type="match status" value="1"/>
</dbReference>
<evidence type="ECO:0000256" key="4">
    <source>
        <dbReference type="ARBA" id="ARBA00022475"/>
    </source>
</evidence>
<dbReference type="InterPro" id="IPR036890">
    <property type="entry name" value="HATPase_C_sf"/>
</dbReference>
<keyword evidence="7 14" id="KW-0812">Transmembrane</keyword>
<evidence type="ECO:0000256" key="14">
    <source>
        <dbReference type="SAM" id="Phobius"/>
    </source>
</evidence>
<keyword evidence="10" id="KW-0067">ATP-binding</keyword>
<evidence type="ECO:0000256" key="5">
    <source>
        <dbReference type="ARBA" id="ARBA00022553"/>
    </source>
</evidence>
<feature type="transmembrane region" description="Helical" evidence="14">
    <location>
        <begin position="21"/>
        <end position="44"/>
    </location>
</feature>
<dbReference type="PROSITE" id="PS50885">
    <property type="entry name" value="HAMP"/>
    <property type="match status" value="1"/>
</dbReference>
<keyword evidence="12" id="KW-0902">Two-component regulatory system</keyword>
<evidence type="ECO:0000256" key="11">
    <source>
        <dbReference type="ARBA" id="ARBA00022989"/>
    </source>
</evidence>
<protein>
    <recommendedName>
        <fullName evidence="3">histidine kinase</fullName>
        <ecNumber evidence="3">2.7.13.3</ecNumber>
    </recommendedName>
</protein>
<evidence type="ECO:0000259" key="15">
    <source>
        <dbReference type="PROSITE" id="PS50109"/>
    </source>
</evidence>
<keyword evidence="8" id="KW-0547">Nucleotide-binding</keyword>
<dbReference type="PRINTS" id="PR00344">
    <property type="entry name" value="BCTRLSENSOR"/>
</dbReference>
<keyword evidence="18" id="KW-1185">Reference proteome</keyword>
<feature type="transmembrane region" description="Helical" evidence="14">
    <location>
        <begin position="186"/>
        <end position="208"/>
    </location>
</feature>
<keyword evidence="9 17" id="KW-0418">Kinase</keyword>
<dbReference type="Gene3D" id="6.10.340.10">
    <property type="match status" value="1"/>
</dbReference>
<dbReference type="InterPro" id="IPR050980">
    <property type="entry name" value="2C_sensor_his_kinase"/>
</dbReference>
<name>A0A3S5B917_9ACTN</name>
<dbReference type="SMART" id="SM00387">
    <property type="entry name" value="HATPase_c"/>
    <property type="match status" value="1"/>
</dbReference>
<comment type="catalytic activity">
    <reaction evidence="1">
        <text>ATP + protein L-histidine = ADP + protein N-phospho-L-histidine.</text>
        <dbReference type="EC" id="2.7.13.3"/>
    </reaction>
</comment>
<reference evidence="17 18" key="1">
    <citation type="submission" date="2018-12" db="EMBL/GenBank/DDBJ databases">
        <authorList>
            <consortium name="Pathogen Informatics"/>
        </authorList>
    </citation>
    <scope>NUCLEOTIDE SEQUENCE [LARGE SCALE GENOMIC DNA]</scope>
    <source>
        <strain evidence="17 18">NCTC12967</strain>
    </source>
</reference>
<accession>A0A3S5B917</accession>
<feature type="domain" description="Histidine kinase" evidence="15">
    <location>
        <begin position="269"/>
        <end position="478"/>
    </location>
</feature>
<dbReference type="GO" id="GO:0005886">
    <property type="term" value="C:plasma membrane"/>
    <property type="evidence" value="ECO:0007669"/>
    <property type="project" value="UniProtKB-SubCell"/>
</dbReference>
<evidence type="ECO:0000256" key="13">
    <source>
        <dbReference type="SAM" id="MobiDB-lite"/>
    </source>
</evidence>
<feature type="compositionally biased region" description="Pro residues" evidence="13">
    <location>
        <begin position="487"/>
        <end position="501"/>
    </location>
</feature>
<evidence type="ECO:0000256" key="1">
    <source>
        <dbReference type="ARBA" id="ARBA00000085"/>
    </source>
</evidence>
<dbReference type="CDD" id="cd00075">
    <property type="entry name" value="HATPase"/>
    <property type="match status" value="1"/>
</dbReference>
<dbReference type="SMART" id="SM00304">
    <property type="entry name" value="HAMP"/>
    <property type="match status" value="2"/>
</dbReference>